<feature type="transmembrane region" description="Helical" evidence="6">
    <location>
        <begin position="212"/>
        <end position="234"/>
    </location>
</feature>
<comment type="subcellular location">
    <subcellularLocation>
        <location evidence="1">Membrane</location>
        <topology evidence="1">Multi-pass membrane protein</topology>
    </subcellularLocation>
</comment>
<keyword evidence="8" id="KW-1185">Reference proteome</keyword>
<reference evidence="7" key="1">
    <citation type="submission" date="2020-05" db="EMBL/GenBank/DDBJ databases">
        <title>Phylogenomic resolution of chytrid fungi.</title>
        <authorList>
            <person name="Stajich J.E."/>
            <person name="Amses K."/>
            <person name="Simmons R."/>
            <person name="Seto K."/>
            <person name="Myers J."/>
            <person name="Bonds A."/>
            <person name="Quandt C.A."/>
            <person name="Barry K."/>
            <person name="Liu P."/>
            <person name="Grigoriev I."/>
            <person name="Longcore J.E."/>
            <person name="James T.Y."/>
        </authorList>
    </citation>
    <scope>NUCLEOTIDE SEQUENCE</scope>
    <source>
        <strain evidence="7">JEL0379</strain>
    </source>
</reference>
<evidence type="ECO:0000256" key="3">
    <source>
        <dbReference type="ARBA" id="ARBA00022989"/>
    </source>
</evidence>
<evidence type="ECO:0000256" key="6">
    <source>
        <dbReference type="SAM" id="Phobius"/>
    </source>
</evidence>
<feature type="transmembrane region" description="Helical" evidence="6">
    <location>
        <begin position="403"/>
        <end position="426"/>
    </location>
</feature>
<evidence type="ECO:0000256" key="4">
    <source>
        <dbReference type="ARBA" id="ARBA00023136"/>
    </source>
</evidence>
<feature type="transmembrane region" description="Helical" evidence="6">
    <location>
        <begin position="371"/>
        <end position="391"/>
    </location>
</feature>
<comment type="caution">
    <text evidence="7">The sequence shown here is derived from an EMBL/GenBank/DDBJ whole genome shotgun (WGS) entry which is preliminary data.</text>
</comment>
<feature type="transmembrane region" description="Helical" evidence="6">
    <location>
        <begin position="12"/>
        <end position="34"/>
    </location>
</feature>
<feature type="transmembrane region" description="Helical" evidence="6">
    <location>
        <begin position="246"/>
        <end position="269"/>
    </location>
</feature>
<keyword evidence="2 6" id="KW-0812">Transmembrane</keyword>
<dbReference type="EMBL" id="JADGJQ010000003">
    <property type="protein sequence ID" value="KAJ3184730.1"/>
    <property type="molecule type" value="Genomic_DNA"/>
</dbReference>
<dbReference type="Gene3D" id="1.20.1740.10">
    <property type="entry name" value="Amino acid/polyamine transporter I"/>
    <property type="match status" value="1"/>
</dbReference>
<organism evidence="7 8">
    <name type="scientific">Geranomyces variabilis</name>
    <dbReference type="NCBI Taxonomy" id="109894"/>
    <lineage>
        <taxon>Eukaryota</taxon>
        <taxon>Fungi</taxon>
        <taxon>Fungi incertae sedis</taxon>
        <taxon>Chytridiomycota</taxon>
        <taxon>Chytridiomycota incertae sedis</taxon>
        <taxon>Chytridiomycetes</taxon>
        <taxon>Spizellomycetales</taxon>
        <taxon>Powellomycetaceae</taxon>
        <taxon>Geranomyces</taxon>
    </lineage>
</organism>
<evidence type="ECO:0000256" key="5">
    <source>
        <dbReference type="SAM" id="MobiDB-lite"/>
    </source>
</evidence>
<keyword evidence="4 6" id="KW-0472">Membrane</keyword>
<gene>
    <name evidence="7" type="primary">SLC7A9</name>
    <name evidence="7" type="ORF">HDU87_004134</name>
</gene>
<feature type="transmembrane region" description="Helical" evidence="6">
    <location>
        <begin position="46"/>
        <end position="68"/>
    </location>
</feature>
<feature type="compositionally biased region" description="Basic and acidic residues" evidence="5">
    <location>
        <begin position="472"/>
        <end position="491"/>
    </location>
</feature>
<protein>
    <submittedName>
        <fullName evidence="7">B(0,+)-type amino acid transporter 1</fullName>
    </submittedName>
</protein>
<feature type="transmembrane region" description="Helical" evidence="6">
    <location>
        <begin position="432"/>
        <end position="453"/>
    </location>
</feature>
<evidence type="ECO:0000256" key="1">
    <source>
        <dbReference type="ARBA" id="ARBA00004141"/>
    </source>
</evidence>
<proteinExistence type="predicted"/>
<evidence type="ECO:0000256" key="2">
    <source>
        <dbReference type="ARBA" id="ARBA00022692"/>
    </source>
</evidence>
<evidence type="ECO:0000313" key="7">
    <source>
        <dbReference type="EMBL" id="KAJ3184730.1"/>
    </source>
</evidence>
<dbReference type="InterPro" id="IPR002293">
    <property type="entry name" value="AA/rel_permease1"/>
</dbReference>
<dbReference type="Proteomes" id="UP001212152">
    <property type="component" value="Unassembled WGS sequence"/>
</dbReference>
<feature type="transmembrane region" description="Helical" evidence="6">
    <location>
        <begin position="172"/>
        <end position="192"/>
    </location>
</feature>
<dbReference type="PANTHER" id="PTHR11785:SF353">
    <property type="entry name" value="METHIONINE TRANSPORTER (EUROFUNG)"/>
    <property type="match status" value="1"/>
</dbReference>
<name>A0AAD5TU53_9FUNG</name>
<evidence type="ECO:0000313" key="8">
    <source>
        <dbReference type="Proteomes" id="UP001212152"/>
    </source>
</evidence>
<dbReference type="InterPro" id="IPR050598">
    <property type="entry name" value="AminoAcid_Transporter"/>
</dbReference>
<dbReference type="GO" id="GO:0015179">
    <property type="term" value="F:L-amino acid transmembrane transporter activity"/>
    <property type="evidence" value="ECO:0007669"/>
    <property type="project" value="TreeGrafter"/>
</dbReference>
<feature type="region of interest" description="Disordered" evidence="5">
    <location>
        <begin position="468"/>
        <end position="491"/>
    </location>
</feature>
<dbReference type="Pfam" id="PF13520">
    <property type="entry name" value="AA_permease_2"/>
    <property type="match status" value="1"/>
</dbReference>
<feature type="transmembrane region" description="Helical" evidence="6">
    <location>
        <begin position="102"/>
        <end position="121"/>
    </location>
</feature>
<keyword evidence="3 6" id="KW-1133">Transmembrane helix</keyword>
<sequence length="491" mass="53048">MDVETGRTGPIPHLGFFDSLCIVVGTVVGIGIFGNPQSAYLELGSIGLTLVLWVFGGILTIAGAFCYAELGTAMPESGGEHNYLMRAFGPYAAYAFDWSQSLLSWPLSNAAVATIASSYIAKLILMDRSLTPDQQPAPATWITRLISVIIIVSLTLVNCVSSRFVAKVQRFLTILKFAALLLVAGIGVYYLATNSPGNFKEPFKDSSTSVKSLGAGLTAILFSYGGFNNLSLMLGEMKQVERKLPLVLITSLSLVVLIYLTANVTYFAALPLETIRSTHVIGLNVGYRAMGTAGSIVLSILIAICAFGTVNALTFGNGALIAAFAKDGIIFPTLLAGAHPTRGTPIYALCVNAAFSLALVFAGNLDFLVNMYAFSSYFFFALTITGLLVMRFTHRDMRRPFRVWWPVAVLFLATALFIVAFPFVNSNGFSDILPFIVAMVFMAVPIPVVWFNLRRQSAAARRAAAVAETEQEEKKRANEDVQKRASEDVKA</sequence>
<dbReference type="PANTHER" id="PTHR11785">
    <property type="entry name" value="AMINO ACID TRANSPORTER"/>
    <property type="match status" value="1"/>
</dbReference>
<dbReference type="GO" id="GO:0016020">
    <property type="term" value="C:membrane"/>
    <property type="evidence" value="ECO:0007669"/>
    <property type="project" value="UniProtKB-SubCell"/>
</dbReference>
<feature type="transmembrane region" description="Helical" evidence="6">
    <location>
        <begin position="141"/>
        <end position="160"/>
    </location>
</feature>
<accession>A0AAD5TU53</accession>
<dbReference type="PIRSF" id="PIRSF006060">
    <property type="entry name" value="AA_transporter"/>
    <property type="match status" value="1"/>
</dbReference>
<dbReference type="AlphaFoldDB" id="A0AAD5TU53"/>
<feature type="transmembrane region" description="Helical" evidence="6">
    <location>
        <begin position="296"/>
        <end position="325"/>
    </location>
</feature>